<dbReference type="InterPro" id="IPR002872">
    <property type="entry name" value="Proline_DH_dom"/>
</dbReference>
<evidence type="ECO:0000256" key="19">
    <source>
        <dbReference type="PIRSR" id="PIRSR000197-1"/>
    </source>
</evidence>
<evidence type="ECO:0000256" key="20">
    <source>
        <dbReference type="SAM" id="MobiDB-lite"/>
    </source>
</evidence>
<dbReference type="PANTHER" id="PTHR42862:SF1">
    <property type="entry name" value="DELTA-1-PYRROLINE-5-CARBOXYLATE DEHYDROGENASE 2, ISOFORM A-RELATED"/>
    <property type="match status" value="1"/>
</dbReference>
<comment type="similarity">
    <text evidence="17 18">In the C-terminal section; belongs to the aldehyde dehydrogenase family.</text>
</comment>
<feature type="domain" description="Proline dehydrogenase" evidence="22">
    <location>
        <begin position="188"/>
        <end position="484"/>
    </location>
</feature>
<evidence type="ECO:0000256" key="17">
    <source>
        <dbReference type="ARBA" id="ARBA00060911"/>
    </source>
</evidence>
<dbReference type="FunFam" id="1.20.5.460:FF:000001">
    <property type="entry name" value="Bifunctional protein PutA"/>
    <property type="match status" value="1"/>
</dbReference>
<evidence type="ECO:0000259" key="24">
    <source>
        <dbReference type="Pfam" id="PF18327"/>
    </source>
</evidence>
<dbReference type="PIRSF" id="PIRSF000197">
    <property type="entry name" value="Bifunct_PutA"/>
    <property type="match status" value="1"/>
</dbReference>
<evidence type="ECO:0000259" key="21">
    <source>
        <dbReference type="Pfam" id="PF00171"/>
    </source>
</evidence>
<dbReference type="InterPro" id="IPR025703">
    <property type="entry name" value="Bifunct_PutA"/>
</dbReference>
<protein>
    <recommendedName>
        <fullName evidence="18">Bifunctional protein PutA</fullName>
    </recommendedName>
    <domain>
        <recommendedName>
            <fullName evidence="18">Proline dehydrogenase</fullName>
            <ecNumber evidence="18">1.5.5.2</ecNumber>
        </recommendedName>
        <alternativeName>
            <fullName evidence="18">Proline oxidase</fullName>
        </alternativeName>
    </domain>
    <domain>
        <recommendedName>
            <fullName evidence="18">Delta-1-pyrroline-5-carboxylate dehydrogenase</fullName>
            <shortName evidence="18">P5C dehydrogenase</shortName>
            <ecNumber evidence="18">1.2.1.88</ecNumber>
        </recommendedName>
        <alternativeName>
            <fullName evidence="18">L-glutamate gamma-semialdehyde dehydrogenase</fullName>
        </alternativeName>
    </domain>
</protein>
<dbReference type="Gene3D" id="3.40.309.10">
    <property type="entry name" value="Aldehyde Dehydrogenase, Chain A, domain 2"/>
    <property type="match status" value="1"/>
</dbReference>
<dbReference type="InterPro" id="IPR016160">
    <property type="entry name" value="Ald_DH_CS_CYS"/>
</dbReference>
<dbReference type="InterPro" id="IPR015590">
    <property type="entry name" value="Aldehyde_DH_dom"/>
</dbReference>
<evidence type="ECO:0000256" key="14">
    <source>
        <dbReference type="ARBA" id="ARBA00048142"/>
    </source>
</evidence>
<comment type="cofactor">
    <cofactor evidence="1 18">
        <name>FAD</name>
        <dbReference type="ChEBI" id="CHEBI:57692"/>
    </cofactor>
</comment>
<evidence type="ECO:0000256" key="6">
    <source>
        <dbReference type="ARBA" id="ARBA00022827"/>
    </source>
</evidence>
<evidence type="ECO:0000256" key="5">
    <source>
        <dbReference type="ARBA" id="ARBA00022630"/>
    </source>
</evidence>
<evidence type="ECO:0000256" key="18">
    <source>
        <dbReference type="PIRNR" id="PIRNR000197"/>
    </source>
</evidence>
<dbReference type="GO" id="GO:0003700">
    <property type="term" value="F:DNA-binding transcription factor activity"/>
    <property type="evidence" value="ECO:0007669"/>
    <property type="project" value="InterPro"/>
</dbReference>
<name>A0A3A5LJR6_9GAMM</name>
<evidence type="ECO:0000256" key="16">
    <source>
        <dbReference type="ARBA" id="ARBA00060889"/>
    </source>
</evidence>
<dbReference type="SUPFAM" id="SSF53720">
    <property type="entry name" value="ALDH-like"/>
    <property type="match status" value="1"/>
</dbReference>
<keyword evidence="11 18" id="KW-0238">DNA-binding</keyword>
<dbReference type="InterPro" id="IPR024082">
    <property type="entry name" value="PRODH_PutA_dom_II"/>
</dbReference>
<evidence type="ECO:0000256" key="2">
    <source>
        <dbReference type="ARBA" id="ARBA00004739"/>
    </source>
</evidence>
<evidence type="ECO:0000256" key="11">
    <source>
        <dbReference type="ARBA" id="ARBA00023125"/>
    </source>
</evidence>
<evidence type="ECO:0000259" key="22">
    <source>
        <dbReference type="Pfam" id="PF01619"/>
    </source>
</evidence>
<dbReference type="InterPro" id="IPR041349">
    <property type="entry name" value="PRODH"/>
</dbReference>
<dbReference type="NCBIfam" id="TIGR01238">
    <property type="entry name" value="D1pyr5carbox3"/>
    <property type="match status" value="1"/>
</dbReference>
<feature type="active site" evidence="19">
    <location>
        <position position="836"/>
    </location>
</feature>
<evidence type="ECO:0000256" key="12">
    <source>
        <dbReference type="ARBA" id="ARBA00023163"/>
    </source>
</evidence>
<dbReference type="InterPro" id="IPR050485">
    <property type="entry name" value="Proline_metab_enzyme"/>
</dbReference>
<sequence length="1049" mass="115591">MLERYSSQQPQGTRAQINKAYRIDELTLMNELISSAVVSDEQLMAIRNQATQLVEQVRYERKKSTGIDSFLTEYSLSSDEGIALMCLAEALLRVPDNATIDSLIKDKLTAADWKAHRGQSDSFFVNATTWALMLTGKVLTPESAESTLSKAILRLINRSGEGVVRKAVDKAMRIMSKQFVMGRTISEALSRARKKESIGYRYSYDMLGEAALTRVDAARYFQAYKEAIDTIGRHADKNMTIYQRPGISIKLSALHPRYNESQRERVMNELPPKLLALAQAAKSYDIAMTIDAEESERLELSLDVIEQVFCDDSLHGWHGFGMAVQSYQKRAFYLLDWVAELARRKQRRMMVRLIKGAYWDSEIKKTQMQGLSGYPVFTRKVFTDVSFQACAKKLLTMTDAIYPQFATHNAYSVAMILNIVGNYRDFEFQCLHGMGNELYEQIVPAKRLGIPCRIYAPVGSHEDLLPYLVRRLLENGANSSFVNRIVDEKAPISTLVDDPVSKANQLLGKINQNIPLPSAIFSPERKNSSGFDFSDREAVAALKQQYADMDLSRWQAKPVIAGRDGGQVDRSVTSPQQPGRPVGRVSDATREDIDWALTQADAAFPAWSTRPVSERAACLTRYADLLEENRATLLAMACLEAGKTWNDGVAEVREAIDFCRYYAAMATKLMAKPLSLHGYTGEINELSLHGRGTVLCISPWNFPLAIFTGQVVAALVTGNCVIAKPAEQTPIIATFAVQLMHQAGIPAAVVQLLPGSGESVGAPLVADKRIKAVLFTGSTQTANLINQTLASRGGEIIPLIAETGGQNAMIVDSSALLEQVAVDAVTSAFGSAGQRCSALRVLYVQDDVYPRLVELLKGAMEELQIGDPRWLSTDIGPVIDSDALGVLKSHVNTMLNTHELIYQCSLPEECSEGYFMPPTAIAIDSIASLEKEVFGPILHVIRYKRKALDQVINEINNTGYGLTLGIHSRINQTVEYIRQRVHAGNCYVNRNMIGAVVGLQPFGGEGLSGTGPKAGGPYYLLRLCHERTYTVDTTAAGGNASLMSLPEGL</sequence>
<evidence type="ECO:0000313" key="26">
    <source>
        <dbReference type="Proteomes" id="UP000270757"/>
    </source>
</evidence>
<evidence type="ECO:0000256" key="1">
    <source>
        <dbReference type="ARBA" id="ARBA00001974"/>
    </source>
</evidence>
<dbReference type="FunFam" id="3.40.309.10:FF:000005">
    <property type="entry name" value="1-pyrroline-5-carboxylate dehydrogenase 1"/>
    <property type="match status" value="1"/>
</dbReference>
<comment type="pathway">
    <text evidence="3 18">Amino-acid degradation; L-proline degradation into L-glutamate; L-glutamate from L-proline: step 2/2.</text>
</comment>
<dbReference type="Pfam" id="PF01619">
    <property type="entry name" value="Pro_dh"/>
    <property type="match status" value="1"/>
</dbReference>
<dbReference type="GeneID" id="48947240"/>
<dbReference type="NCBIfam" id="NF008869">
    <property type="entry name" value="PRK11904.1"/>
    <property type="match status" value="1"/>
</dbReference>
<evidence type="ECO:0000256" key="7">
    <source>
        <dbReference type="ARBA" id="ARBA00023002"/>
    </source>
</evidence>
<dbReference type="GO" id="GO:0004657">
    <property type="term" value="F:proline dehydrogenase activity"/>
    <property type="evidence" value="ECO:0007669"/>
    <property type="project" value="UniProtKB-UniRule"/>
</dbReference>
<evidence type="ECO:0000256" key="9">
    <source>
        <dbReference type="ARBA" id="ARBA00023027"/>
    </source>
</evidence>
<comment type="pathway">
    <text evidence="2 18">Amino-acid degradation; L-proline degradation into L-glutamate; L-glutamate from L-proline: step 1/2.</text>
</comment>
<keyword evidence="10 18" id="KW-0642">Proline metabolism</keyword>
<dbReference type="CDD" id="cd07125">
    <property type="entry name" value="ALDH_PutA-P5CDH"/>
    <property type="match status" value="1"/>
</dbReference>
<dbReference type="EC" id="1.5.5.2" evidence="18"/>
<dbReference type="InterPro" id="IPR016161">
    <property type="entry name" value="Ald_DH/histidinol_DH"/>
</dbReference>
<dbReference type="GO" id="GO:0009898">
    <property type="term" value="C:cytoplasmic side of plasma membrane"/>
    <property type="evidence" value="ECO:0007669"/>
    <property type="project" value="TreeGrafter"/>
</dbReference>
<dbReference type="EC" id="1.2.1.88" evidence="18"/>
<dbReference type="Gene3D" id="1.20.5.550">
    <property type="entry name" value="Single Helix bin"/>
    <property type="match status" value="1"/>
</dbReference>
<dbReference type="RefSeq" id="WP_115300675.1">
    <property type="nucleotide sequence ID" value="NZ_CAAAIR010000002.1"/>
</dbReference>
<evidence type="ECO:0000256" key="3">
    <source>
        <dbReference type="ARBA" id="ARBA00004786"/>
    </source>
</evidence>
<dbReference type="SUPFAM" id="SSF51730">
    <property type="entry name" value="FAD-linked oxidoreductase"/>
    <property type="match status" value="1"/>
</dbReference>
<keyword evidence="9 18" id="KW-0520">NAD</keyword>
<reference evidence="25 26" key="1">
    <citation type="submission" date="2018-09" db="EMBL/GenBank/DDBJ databases">
        <title>Draft genome sequences of Legionella taurinensis isolated from water samples.</title>
        <authorList>
            <person name="Chakeri A."/>
            <person name="Allerberger F."/>
            <person name="Kundi M."/>
            <person name="Ruppitsch W."/>
            <person name="Schmid D."/>
        </authorList>
    </citation>
    <scope>NUCLEOTIDE SEQUENCE [LARGE SCALE GENOMIC DNA]</scope>
    <source>
        <strain evidence="25 26">4570-18-6</strain>
    </source>
</reference>
<keyword evidence="4 18" id="KW-0678">Repressor</keyword>
<dbReference type="GO" id="GO:0010133">
    <property type="term" value="P:L-proline catabolic process to L-glutamate"/>
    <property type="evidence" value="ECO:0007669"/>
    <property type="project" value="UniProtKB-UniRule"/>
</dbReference>
<dbReference type="GO" id="GO:0003842">
    <property type="term" value="F:L-glutamate gamma-semialdehyde dehydrogenase activity"/>
    <property type="evidence" value="ECO:0007669"/>
    <property type="project" value="UniProtKB-UniRule"/>
</dbReference>
<dbReference type="PROSITE" id="PS00070">
    <property type="entry name" value="ALDEHYDE_DEHYDR_CYS"/>
    <property type="match status" value="1"/>
</dbReference>
<keyword evidence="13" id="KW-0511">Multifunctional enzyme</keyword>
<feature type="domain" description="Aldehyde dehydrogenase" evidence="21">
    <location>
        <begin position="571"/>
        <end position="1025"/>
    </location>
</feature>
<comment type="catalytic activity">
    <reaction evidence="15 18">
        <text>L-proline + a quinone = (S)-1-pyrroline-5-carboxylate + a quinol + H(+)</text>
        <dbReference type="Rhea" id="RHEA:23784"/>
        <dbReference type="ChEBI" id="CHEBI:15378"/>
        <dbReference type="ChEBI" id="CHEBI:17388"/>
        <dbReference type="ChEBI" id="CHEBI:24646"/>
        <dbReference type="ChEBI" id="CHEBI:60039"/>
        <dbReference type="ChEBI" id="CHEBI:132124"/>
        <dbReference type="EC" id="1.5.5.2"/>
    </reaction>
</comment>
<dbReference type="Pfam" id="PF18327">
    <property type="entry name" value="PRODH"/>
    <property type="match status" value="1"/>
</dbReference>
<dbReference type="EMBL" id="QZWB01000003">
    <property type="protein sequence ID" value="RJT48312.1"/>
    <property type="molecule type" value="Genomic_DNA"/>
</dbReference>
<dbReference type="InterPro" id="IPR016163">
    <property type="entry name" value="Ald_DH_C"/>
</dbReference>
<dbReference type="AlphaFoldDB" id="A0A3A5LJR6"/>
<dbReference type="InterPro" id="IPR029041">
    <property type="entry name" value="FAD-linked_oxidoreductase-like"/>
</dbReference>
<evidence type="ECO:0000256" key="8">
    <source>
        <dbReference type="ARBA" id="ARBA00023015"/>
    </source>
</evidence>
<dbReference type="InterPro" id="IPR005933">
    <property type="entry name" value="PutA_C"/>
</dbReference>
<dbReference type="Gene3D" id="3.40.605.10">
    <property type="entry name" value="Aldehyde Dehydrogenase, Chain A, domain 1"/>
    <property type="match status" value="1"/>
</dbReference>
<evidence type="ECO:0000313" key="25">
    <source>
        <dbReference type="EMBL" id="RJT48312.1"/>
    </source>
</evidence>
<comment type="catalytic activity">
    <reaction evidence="14 18">
        <text>L-glutamate 5-semialdehyde + NAD(+) + H2O = L-glutamate + NADH + 2 H(+)</text>
        <dbReference type="Rhea" id="RHEA:30235"/>
        <dbReference type="ChEBI" id="CHEBI:15377"/>
        <dbReference type="ChEBI" id="CHEBI:15378"/>
        <dbReference type="ChEBI" id="CHEBI:29985"/>
        <dbReference type="ChEBI" id="CHEBI:57540"/>
        <dbReference type="ChEBI" id="CHEBI:57945"/>
        <dbReference type="ChEBI" id="CHEBI:58066"/>
        <dbReference type="EC" id="1.2.1.88"/>
    </reaction>
</comment>
<keyword evidence="12 18" id="KW-0804">Transcription</keyword>
<dbReference type="SUPFAM" id="SSF81935">
    <property type="entry name" value="N-terminal domain of bifunctional PutA protein"/>
    <property type="match status" value="1"/>
</dbReference>
<dbReference type="Pfam" id="PF14850">
    <property type="entry name" value="Pro_dh-DNA_bdg"/>
    <property type="match status" value="1"/>
</dbReference>
<gene>
    <name evidence="25" type="primary">putA</name>
    <name evidence="25" type="ORF">D6J04_04225</name>
</gene>
<dbReference type="FunFam" id="3.20.20.220:FF:000004">
    <property type="entry name" value="Bifunctional protein PutA"/>
    <property type="match status" value="1"/>
</dbReference>
<dbReference type="UniPathway" id="UPA00261">
    <property type="reaction ID" value="UER00373"/>
</dbReference>
<evidence type="ECO:0000256" key="15">
    <source>
        <dbReference type="ARBA" id="ARBA00048779"/>
    </source>
</evidence>
<accession>A0A3A5LJR6</accession>
<dbReference type="GO" id="GO:0003677">
    <property type="term" value="F:DNA binding"/>
    <property type="evidence" value="ECO:0007669"/>
    <property type="project" value="UniProtKB-KW"/>
</dbReference>
<comment type="similarity">
    <text evidence="16 18">In the N-terminal section; belongs to the proline dehydrogenase family.</text>
</comment>
<feature type="active site" evidence="19">
    <location>
        <position position="802"/>
    </location>
</feature>
<dbReference type="PANTHER" id="PTHR42862">
    <property type="entry name" value="DELTA-1-PYRROLINE-5-CARBOXYLATE DEHYDROGENASE 1, ISOFORM A-RELATED"/>
    <property type="match status" value="1"/>
</dbReference>
<keyword evidence="8 18" id="KW-0805">Transcription regulation</keyword>
<feature type="region of interest" description="Disordered" evidence="20">
    <location>
        <begin position="564"/>
        <end position="586"/>
    </location>
</feature>
<organism evidence="25 26">
    <name type="scientific">Legionella taurinensis</name>
    <dbReference type="NCBI Taxonomy" id="70611"/>
    <lineage>
        <taxon>Bacteria</taxon>
        <taxon>Pseudomonadati</taxon>
        <taxon>Pseudomonadota</taxon>
        <taxon>Gammaproteobacteria</taxon>
        <taxon>Legionellales</taxon>
        <taxon>Legionellaceae</taxon>
        <taxon>Legionella</taxon>
    </lineage>
</organism>
<keyword evidence="7 18" id="KW-0560">Oxidoreductase</keyword>
<evidence type="ECO:0000259" key="23">
    <source>
        <dbReference type="Pfam" id="PF14850"/>
    </source>
</evidence>
<dbReference type="Pfam" id="PF00171">
    <property type="entry name" value="Aldedh"/>
    <property type="match status" value="1"/>
</dbReference>
<feature type="domain" description="Proline dehydrogenase PutA" evidence="23">
    <location>
        <begin position="67"/>
        <end position="179"/>
    </location>
</feature>
<dbReference type="Gene3D" id="3.20.20.220">
    <property type="match status" value="1"/>
</dbReference>
<comment type="function">
    <text evidence="18">Oxidizes proline to glutamate for use as a carbon and nitrogen source.</text>
</comment>
<comment type="caution">
    <text evidence="25">The sequence shown here is derived from an EMBL/GenBank/DDBJ whole genome shotgun (WGS) entry which is preliminary data.</text>
</comment>
<dbReference type="InterPro" id="IPR016162">
    <property type="entry name" value="Ald_DH_N"/>
</dbReference>
<evidence type="ECO:0000256" key="4">
    <source>
        <dbReference type="ARBA" id="ARBA00022491"/>
    </source>
</evidence>
<evidence type="ECO:0000256" key="10">
    <source>
        <dbReference type="ARBA" id="ARBA00023062"/>
    </source>
</evidence>
<dbReference type="InterPro" id="IPR024090">
    <property type="entry name" value="PRODH_PutA_dom_I"/>
</dbReference>
<feature type="domain" description="Proline utilization A proline dehydrogenase N-terminal" evidence="24">
    <location>
        <begin position="14"/>
        <end position="58"/>
    </location>
</feature>
<keyword evidence="5 18" id="KW-0285">Flavoprotein</keyword>
<dbReference type="Proteomes" id="UP000270757">
    <property type="component" value="Unassembled WGS sequence"/>
</dbReference>
<keyword evidence="6 18" id="KW-0274">FAD</keyword>
<dbReference type="Gene3D" id="1.20.5.460">
    <property type="entry name" value="Single helix bin"/>
    <property type="match status" value="1"/>
</dbReference>
<proteinExistence type="inferred from homology"/>
<evidence type="ECO:0000256" key="13">
    <source>
        <dbReference type="ARBA" id="ARBA00023268"/>
    </source>
</evidence>
<dbReference type="InterPro" id="IPR024089">
    <property type="entry name" value="PRODH_PutA_dom_I/II"/>
</dbReference>